<keyword evidence="8" id="KW-1185">Reference proteome</keyword>
<comment type="similarity">
    <text evidence="4">Belongs to the immunoglobulin superfamily. CEA family.</text>
</comment>
<evidence type="ECO:0000256" key="5">
    <source>
        <dbReference type="SAM" id="Phobius"/>
    </source>
</evidence>
<evidence type="ECO:0000259" key="6">
    <source>
        <dbReference type="PROSITE" id="PS50835"/>
    </source>
</evidence>
<dbReference type="SMART" id="SM00409">
    <property type="entry name" value="IG"/>
    <property type="match status" value="3"/>
</dbReference>
<sequence length="370" mass="40802">MQPISAISIQPIPQYPAVGQSVTLSVTGINGTVRQFTWYKGPNTNADNQILSYIPRANPPQTNGTQYLSRASGLPNASLLISDLVITDRGIYIVSVQTYTDAQQESVTLTVYKHVSKPVIKTSSYLVQENDTVTLTCEAENAVRILWGRSNGTLSSDDTLSSDNRKIFFSSIKPSDSGDYYCEAENAINKITSDIYTLTVNYGPENLSIIHSFETNNNSTFPLKCSVASFPIPIYRWIHNEKDMHVQQDILHMECPTKANYGNFTCMVENPVTKRTANVSIFVTFDMIESLPKCDAASSVGIIFGSILGIALIVTVIVVLCKKYLALIILIIQGSSTSTQDLHAKAMKNNNVEKNQHCNAEEEVYANANF</sequence>
<protein>
    <submittedName>
        <fullName evidence="7">Carcinoembryonic antigen-related cell adhesion molecule 8-like</fullName>
    </submittedName>
</protein>
<proteinExistence type="inferred from homology"/>
<dbReference type="InterPro" id="IPR013106">
    <property type="entry name" value="Ig_V-set"/>
</dbReference>
<dbReference type="PANTHER" id="PTHR44427">
    <property type="entry name" value="CARCINOEMBRYONIC ANTIGEN-RELATED CELL ADHESION MOLECULE 19"/>
    <property type="match status" value="1"/>
</dbReference>
<keyword evidence="3" id="KW-0393">Immunoglobulin domain</keyword>
<dbReference type="Pfam" id="PF13927">
    <property type="entry name" value="Ig_3"/>
    <property type="match status" value="1"/>
</dbReference>
<dbReference type="Pfam" id="PF07686">
    <property type="entry name" value="V-set"/>
    <property type="match status" value="1"/>
</dbReference>
<reference evidence="7" key="1">
    <citation type="submission" date="2022-03" db="EMBL/GenBank/DDBJ databases">
        <authorList>
            <person name="Alioto T."/>
            <person name="Alioto T."/>
            <person name="Gomez Garrido J."/>
        </authorList>
    </citation>
    <scope>NUCLEOTIDE SEQUENCE</scope>
</reference>
<evidence type="ECO:0000256" key="2">
    <source>
        <dbReference type="ARBA" id="ARBA00023180"/>
    </source>
</evidence>
<dbReference type="InterPro" id="IPR036179">
    <property type="entry name" value="Ig-like_dom_sf"/>
</dbReference>
<keyword evidence="1" id="KW-0732">Signal</keyword>
<dbReference type="InterPro" id="IPR050831">
    <property type="entry name" value="CEA_cell_adhesion"/>
</dbReference>
<keyword evidence="2" id="KW-0325">Glycoprotein</keyword>
<keyword evidence="5" id="KW-0812">Transmembrane</keyword>
<dbReference type="InterPro" id="IPR003599">
    <property type="entry name" value="Ig_sub"/>
</dbReference>
<gene>
    <name evidence="7" type="ORF">PECUL_23A027801</name>
</gene>
<dbReference type="SUPFAM" id="SSF48726">
    <property type="entry name" value="Immunoglobulin"/>
    <property type="match status" value="3"/>
</dbReference>
<name>A0AAD1T9H8_PELCU</name>
<keyword evidence="5" id="KW-1133">Transmembrane helix</keyword>
<keyword evidence="5" id="KW-0472">Membrane</keyword>
<evidence type="ECO:0000256" key="3">
    <source>
        <dbReference type="ARBA" id="ARBA00023319"/>
    </source>
</evidence>
<dbReference type="EMBL" id="OW240921">
    <property type="protein sequence ID" value="CAH2319026.1"/>
    <property type="molecule type" value="Genomic_DNA"/>
</dbReference>
<feature type="transmembrane region" description="Helical" evidence="5">
    <location>
        <begin position="300"/>
        <end position="321"/>
    </location>
</feature>
<dbReference type="InterPro" id="IPR013783">
    <property type="entry name" value="Ig-like_fold"/>
</dbReference>
<feature type="domain" description="Ig-like" evidence="6">
    <location>
        <begin position="118"/>
        <end position="199"/>
    </location>
</feature>
<dbReference type="Proteomes" id="UP001295444">
    <property type="component" value="Chromosome 10"/>
</dbReference>
<dbReference type="InterPro" id="IPR003598">
    <property type="entry name" value="Ig_sub2"/>
</dbReference>
<dbReference type="SMART" id="SM00408">
    <property type="entry name" value="IGc2"/>
    <property type="match status" value="2"/>
</dbReference>
<evidence type="ECO:0000256" key="1">
    <source>
        <dbReference type="ARBA" id="ARBA00022729"/>
    </source>
</evidence>
<evidence type="ECO:0000313" key="8">
    <source>
        <dbReference type="Proteomes" id="UP001295444"/>
    </source>
</evidence>
<dbReference type="AlphaFoldDB" id="A0AAD1T9H8"/>
<dbReference type="PANTHER" id="PTHR44427:SF1">
    <property type="entry name" value="CARCINOEMBRYONIC ANTIGEN-RELATED CELL ADHESION MOLECULE 1"/>
    <property type="match status" value="1"/>
</dbReference>
<evidence type="ECO:0000313" key="7">
    <source>
        <dbReference type="EMBL" id="CAH2319026.1"/>
    </source>
</evidence>
<dbReference type="InterPro" id="IPR007110">
    <property type="entry name" value="Ig-like_dom"/>
</dbReference>
<dbReference type="Gene3D" id="2.60.40.10">
    <property type="entry name" value="Immunoglobulins"/>
    <property type="match status" value="3"/>
</dbReference>
<accession>A0AAD1T9H8</accession>
<dbReference type="PROSITE" id="PS50835">
    <property type="entry name" value="IG_LIKE"/>
    <property type="match status" value="2"/>
</dbReference>
<feature type="domain" description="Ig-like" evidence="6">
    <location>
        <begin position="204"/>
        <end position="280"/>
    </location>
</feature>
<evidence type="ECO:0000256" key="4">
    <source>
        <dbReference type="ARBA" id="ARBA00038222"/>
    </source>
</evidence>
<organism evidence="7 8">
    <name type="scientific">Pelobates cultripes</name>
    <name type="common">Western spadefoot toad</name>
    <dbReference type="NCBI Taxonomy" id="61616"/>
    <lineage>
        <taxon>Eukaryota</taxon>
        <taxon>Metazoa</taxon>
        <taxon>Chordata</taxon>
        <taxon>Craniata</taxon>
        <taxon>Vertebrata</taxon>
        <taxon>Euteleostomi</taxon>
        <taxon>Amphibia</taxon>
        <taxon>Batrachia</taxon>
        <taxon>Anura</taxon>
        <taxon>Pelobatoidea</taxon>
        <taxon>Pelobatidae</taxon>
        <taxon>Pelobates</taxon>
    </lineage>
</organism>